<evidence type="ECO:0000256" key="1">
    <source>
        <dbReference type="SAM" id="Phobius"/>
    </source>
</evidence>
<evidence type="ECO:0000313" key="2">
    <source>
        <dbReference type="EMBL" id="KAK1842817.1"/>
    </source>
</evidence>
<protein>
    <submittedName>
        <fullName evidence="2">Subtilisin-like serine protease</fullName>
    </submittedName>
</protein>
<keyword evidence="3" id="KW-1185">Reference proteome</keyword>
<dbReference type="PANTHER" id="PTHR34414">
    <property type="entry name" value="HET DOMAIN-CONTAINING PROTEIN-RELATED"/>
    <property type="match status" value="1"/>
</dbReference>
<keyword evidence="2" id="KW-0378">Hydrolase</keyword>
<keyword evidence="1" id="KW-0472">Membrane</keyword>
<keyword evidence="1" id="KW-1133">Transmembrane helix</keyword>
<dbReference type="InterPro" id="IPR046536">
    <property type="entry name" value="DUF6601"/>
</dbReference>
<evidence type="ECO:0000313" key="3">
    <source>
        <dbReference type="Proteomes" id="UP001243330"/>
    </source>
</evidence>
<organism evidence="2 3">
    <name type="scientific">Colletotrichum chrysophilum</name>
    <dbReference type="NCBI Taxonomy" id="1836956"/>
    <lineage>
        <taxon>Eukaryota</taxon>
        <taxon>Fungi</taxon>
        <taxon>Dikarya</taxon>
        <taxon>Ascomycota</taxon>
        <taxon>Pezizomycotina</taxon>
        <taxon>Sordariomycetes</taxon>
        <taxon>Hypocreomycetidae</taxon>
        <taxon>Glomerellales</taxon>
        <taxon>Glomerellaceae</taxon>
        <taxon>Colletotrichum</taxon>
        <taxon>Colletotrichum gloeosporioides species complex</taxon>
    </lineage>
</organism>
<dbReference type="GO" id="GO:0006508">
    <property type="term" value="P:proteolysis"/>
    <property type="evidence" value="ECO:0007669"/>
    <property type="project" value="UniProtKB-KW"/>
</dbReference>
<keyword evidence="1" id="KW-0812">Transmembrane</keyword>
<dbReference type="Proteomes" id="UP001243330">
    <property type="component" value="Unassembled WGS sequence"/>
</dbReference>
<keyword evidence="2" id="KW-0645">Protease</keyword>
<dbReference type="EMBL" id="JAQOWY010000393">
    <property type="protein sequence ID" value="KAK1842817.1"/>
    <property type="molecule type" value="Genomic_DNA"/>
</dbReference>
<accession>A0AAD9A7Y4</accession>
<gene>
    <name evidence="2" type="ORF">CCHR01_14562</name>
</gene>
<feature type="transmembrane region" description="Helical" evidence="1">
    <location>
        <begin position="237"/>
        <end position="258"/>
    </location>
</feature>
<comment type="caution">
    <text evidence="2">The sequence shown here is derived from an EMBL/GenBank/DDBJ whole genome shotgun (WGS) entry which is preliminary data.</text>
</comment>
<dbReference type="PANTHER" id="PTHR34414:SF1">
    <property type="entry name" value="SUBTILISIN-LIKE SERINE PROTEASE"/>
    <property type="match status" value="1"/>
</dbReference>
<dbReference type="GO" id="GO:0008233">
    <property type="term" value="F:peptidase activity"/>
    <property type="evidence" value="ECO:0007669"/>
    <property type="project" value="UniProtKB-KW"/>
</dbReference>
<name>A0AAD9A7Y4_9PEZI</name>
<reference evidence="2" key="1">
    <citation type="submission" date="2023-01" db="EMBL/GenBank/DDBJ databases">
        <title>Colletotrichum chrysophilum M932 genome sequence.</title>
        <authorList>
            <person name="Baroncelli R."/>
        </authorList>
    </citation>
    <scope>NUCLEOTIDE SEQUENCE</scope>
    <source>
        <strain evidence="2">M932</strain>
    </source>
</reference>
<sequence length="332" mass="38310">MLKIEKHLDSLLPASYFAKHAALRDALQKDIISPPKLDAEESLNADLGQGRLHELVDRLWIAGKPKSPNALHFQRVLGGDIIVVESMDLHLVCSHTQFYAKPIPPFLLEPAFWTRHLSCRDGCDCSDNPSRSCSRRTLWKSALGFLYSYRALIRHESDFRLAQDNYLLPEHIEWADWKRFVAELNTKHTDGQIHERFMYGELRRGRLNKLLSIRSNFRESTYVPRWYRHGKSFRDNFAWLASATVYIAIVLTAMQLGLATKALEEKRSFSLRFIRVHCLRHRRALGRGRCDHRTLHPIFLRFKACDGTVTGYRKESRNGKTLGSVPSLRGTG</sequence>
<dbReference type="AlphaFoldDB" id="A0AAD9A7Y4"/>
<proteinExistence type="predicted"/>
<dbReference type="Pfam" id="PF20246">
    <property type="entry name" value="DUF6601"/>
    <property type="match status" value="1"/>
</dbReference>